<keyword evidence="5" id="KW-0804">Transcription</keyword>
<dbReference type="InterPro" id="IPR039422">
    <property type="entry name" value="MarR/SlyA-like"/>
</dbReference>
<name>A0ABQ2D1J4_9DEIO</name>
<evidence type="ECO:0000256" key="2">
    <source>
        <dbReference type="ARBA" id="ARBA00022490"/>
    </source>
</evidence>
<evidence type="ECO:0000256" key="1">
    <source>
        <dbReference type="ARBA" id="ARBA00004496"/>
    </source>
</evidence>
<evidence type="ECO:0000256" key="4">
    <source>
        <dbReference type="ARBA" id="ARBA00023125"/>
    </source>
</evidence>
<evidence type="ECO:0000256" key="3">
    <source>
        <dbReference type="ARBA" id="ARBA00023015"/>
    </source>
</evidence>
<keyword evidence="2" id="KW-0963">Cytoplasm</keyword>
<evidence type="ECO:0000259" key="6">
    <source>
        <dbReference type="PROSITE" id="PS50995"/>
    </source>
</evidence>
<dbReference type="Proteomes" id="UP000632222">
    <property type="component" value="Unassembled WGS sequence"/>
</dbReference>
<proteinExistence type="predicted"/>
<dbReference type="RefSeq" id="WP_189003673.1">
    <property type="nucleotide sequence ID" value="NZ_BMOD01000011.1"/>
</dbReference>
<dbReference type="EMBL" id="BMOD01000011">
    <property type="protein sequence ID" value="GGJ41811.1"/>
    <property type="molecule type" value="Genomic_DNA"/>
</dbReference>
<keyword evidence="4" id="KW-0238">DNA-binding</keyword>
<protein>
    <submittedName>
        <fullName evidence="7">MarR family transcriptional regulator</fullName>
    </submittedName>
</protein>
<dbReference type="InterPro" id="IPR036388">
    <property type="entry name" value="WH-like_DNA-bd_sf"/>
</dbReference>
<evidence type="ECO:0000313" key="8">
    <source>
        <dbReference type="Proteomes" id="UP000632222"/>
    </source>
</evidence>
<dbReference type="Pfam" id="PF22381">
    <property type="entry name" value="Staph_reg_Sar_Rot"/>
    <property type="match status" value="1"/>
</dbReference>
<dbReference type="SMART" id="SM00347">
    <property type="entry name" value="HTH_MARR"/>
    <property type="match status" value="1"/>
</dbReference>
<dbReference type="Gene3D" id="1.10.10.10">
    <property type="entry name" value="Winged helix-like DNA-binding domain superfamily/Winged helix DNA-binding domain"/>
    <property type="match status" value="1"/>
</dbReference>
<sequence>MTDLLPTAPEPEVGLEDLLCFDVYATSRLIIRAYQPLLEHLNLTYPQYLVMVLLWEGQPHTVKTLGLRLELDSGTLSPLLKRLEQMGLITRTRLKHDEREVGIALTELGLHKKTEAQHIPEQMACMMCLTPAQMVALQQQLRDLRAALKANGLKD</sequence>
<comment type="subcellular location">
    <subcellularLocation>
        <location evidence="1">Cytoplasm</location>
    </subcellularLocation>
</comment>
<accession>A0ABQ2D1J4</accession>
<dbReference type="InterPro" id="IPR000835">
    <property type="entry name" value="HTH_MarR-typ"/>
</dbReference>
<gene>
    <name evidence="7" type="ORF">GCM10008938_29840</name>
</gene>
<evidence type="ECO:0000313" key="7">
    <source>
        <dbReference type="EMBL" id="GGJ41811.1"/>
    </source>
</evidence>
<comment type="caution">
    <text evidence="7">The sequence shown here is derived from an EMBL/GenBank/DDBJ whole genome shotgun (WGS) entry which is preliminary data.</text>
</comment>
<dbReference type="InterPro" id="IPR055166">
    <property type="entry name" value="Transc_reg_Sar_Rot_HTH"/>
</dbReference>
<keyword evidence="3" id="KW-0805">Transcription regulation</keyword>
<dbReference type="PANTHER" id="PTHR33164">
    <property type="entry name" value="TRANSCRIPTIONAL REGULATOR, MARR FAMILY"/>
    <property type="match status" value="1"/>
</dbReference>
<dbReference type="PROSITE" id="PS50995">
    <property type="entry name" value="HTH_MARR_2"/>
    <property type="match status" value="1"/>
</dbReference>
<dbReference type="SUPFAM" id="SSF46785">
    <property type="entry name" value="Winged helix' DNA-binding domain"/>
    <property type="match status" value="1"/>
</dbReference>
<evidence type="ECO:0000256" key="5">
    <source>
        <dbReference type="ARBA" id="ARBA00023163"/>
    </source>
</evidence>
<reference evidence="8" key="1">
    <citation type="journal article" date="2019" name="Int. J. Syst. Evol. Microbiol.">
        <title>The Global Catalogue of Microorganisms (GCM) 10K type strain sequencing project: providing services to taxonomists for standard genome sequencing and annotation.</title>
        <authorList>
            <consortium name="The Broad Institute Genomics Platform"/>
            <consortium name="The Broad Institute Genome Sequencing Center for Infectious Disease"/>
            <person name="Wu L."/>
            <person name="Ma J."/>
        </authorList>
    </citation>
    <scope>NUCLEOTIDE SEQUENCE [LARGE SCALE GENOMIC DNA]</scope>
    <source>
        <strain evidence="8">JCM 14370</strain>
    </source>
</reference>
<feature type="domain" description="HTH marR-type" evidence="6">
    <location>
        <begin position="16"/>
        <end position="146"/>
    </location>
</feature>
<dbReference type="PANTHER" id="PTHR33164:SF5">
    <property type="entry name" value="ORGANIC HYDROPEROXIDE RESISTANCE TRANSCRIPTIONAL REGULATOR"/>
    <property type="match status" value="1"/>
</dbReference>
<organism evidence="7 8">
    <name type="scientific">Deinococcus roseus</name>
    <dbReference type="NCBI Taxonomy" id="392414"/>
    <lineage>
        <taxon>Bacteria</taxon>
        <taxon>Thermotogati</taxon>
        <taxon>Deinococcota</taxon>
        <taxon>Deinococci</taxon>
        <taxon>Deinococcales</taxon>
        <taxon>Deinococcaceae</taxon>
        <taxon>Deinococcus</taxon>
    </lineage>
</organism>
<keyword evidence="8" id="KW-1185">Reference proteome</keyword>
<dbReference type="InterPro" id="IPR036390">
    <property type="entry name" value="WH_DNA-bd_sf"/>
</dbReference>